<keyword evidence="1" id="KW-0732">Signal</keyword>
<sequence length="162" mass="17896">EHSSQMRTASRYLRPAFVAIVLSLILCQVEGADYTLRYDVSKETLQSVTASADHSAQQSQLLNGYKGQKAEQCKSQLKQQDWDADIRNAVEGTKRKIEYIDRLIAIEAAGCPAKSKNCVKLAIDNNTGDLEALEEKSKNSINALKATVLQKQKAFMDKCVSG</sequence>
<protein>
    <submittedName>
        <fullName evidence="2">Uncharacterized protein</fullName>
    </submittedName>
</protein>
<dbReference type="AlphaFoldDB" id="A0A1B6HRC1"/>
<accession>A0A1B6HRC1</accession>
<proteinExistence type="predicted"/>
<dbReference type="EMBL" id="GECU01030477">
    <property type="protein sequence ID" value="JAS77229.1"/>
    <property type="molecule type" value="Transcribed_RNA"/>
</dbReference>
<feature type="non-terminal residue" evidence="2">
    <location>
        <position position="1"/>
    </location>
</feature>
<feature type="chain" id="PRO_5008584511" evidence="1">
    <location>
        <begin position="32"/>
        <end position="162"/>
    </location>
</feature>
<organism evidence="2">
    <name type="scientific">Homalodisca liturata</name>
    <dbReference type="NCBI Taxonomy" id="320908"/>
    <lineage>
        <taxon>Eukaryota</taxon>
        <taxon>Metazoa</taxon>
        <taxon>Ecdysozoa</taxon>
        <taxon>Arthropoda</taxon>
        <taxon>Hexapoda</taxon>
        <taxon>Insecta</taxon>
        <taxon>Pterygota</taxon>
        <taxon>Neoptera</taxon>
        <taxon>Paraneoptera</taxon>
        <taxon>Hemiptera</taxon>
        <taxon>Auchenorrhyncha</taxon>
        <taxon>Membracoidea</taxon>
        <taxon>Cicadellidae</taxon>
        <taxon>Cicadellinae</taxon>
        <taxon>Proconiini</taxon>
        <taxon>Homalodisca</taxon>
    </lineage>
</organism>
<name>A0A1B6HRC1_9HEMI</name>
<feature type="signal peptide" evidence="1">
    <location>
        <begin position="1"/>
        <end position="31"/>
    </location>
</feature>
<reference evidence="2" key="1">
    <citation type="submission" date="2015-11" db="EMBL/GenBank/DDBJ databases">
        <title>De novo transcriptome assembly of four potential Pierce s Disease insect vectors from Arizona vineyards.</title>
        <authorList>
            <person name="Tassone E.E."/>
        </authorList>
    </citation>
    <scope>NUCLEOTIDE SEQUENCE</scope>
</reference>
<gene>
    <name evidence="2" type="ORF">g.13537</name>
</gene>
<evidence type="ECO:0000313" key="2">
    <source>
        <dbReference type="EMBL" id="JAS77229.1"/>
    </source>
</evidence>
<evidence type="ECO:0000256" key="1">
    <source>
        <dbReference type="SAM" id="SignalP"/>
    </source>
</evidence>